<name>A0ABV4GIU1_9BRAD</name>
<evidence type="ECO:0000313" key="2">
    <source>
        <dbReference type="Proteomes" id="UP001565474"/>
    </source>
</evidence>
<comment type="caution">
    <text evidence="1">The sequence shown here is derived from an EMBL/GenBank/DDBJ whole genome shotgun (WGS) entry which is preliminary data.</text>
</comment>
<evidence type="ECO:0000313" key="1">
    <source>
        <dbReference type="EMBL" id="MEY9470843.1"/>
    </source>
</evidence>
<proteinExistence type="predicted"/>
<dbReference type="EMBL" id="JBGBZN010000002">
    <property type="protein sequence ID" value="MEY9470843.1"/>
    <property type="molecule type" value="Genomic_DNA"/>
</dbReference>
<keyword evidence="2" id="KW-1185">Reference proteome</keyword>
<reference evidence="1 2" key="1">
    <citation type="submission" date="2024-07" db="EMBL/GenBank/DDBJ databases">
        <title>Genomic Encyclopedia of Type Strains, Phase V (KMG-V): Genome sequencing to study the core and pangenomes of soil and plant-associated prokaryotes.</title>
        <authorList>
            <person name="Whitman W."/>
        </authorList>
    </citation>
    <scope>NUCLEOTIDE SEQUENCE [LARGE SCALE GENOMIC DNA]</scope>
    <source>
        <strain evidence="1 2">USDA 222</strain>
    </source>
</reference>
<accession>A0ABV4GIU1</accession>
<dbReference type="RefSeq" id="WP_370091008.1">
    <property type="nucleotide sequence ID" value="NZ_JBGBZN010000002.1"/>
</dbReference>
<organism evidence="1 2">
    <name type="scientific">Bradyrhizobium yuanmingense</name>
    <dbReference type="NCBI Taxonomy" id="108015"/>
    <lineage>
        <taxon>Bacteria</taxon>
        <taxon>Pseudomonadati</taxon>
        <taxon>Pseudomonadota</taxon>
        <taxon>Alphaproteobacteria</taxon>
        <taxon>Hyphomicrobiales</taxon>
        <taxon>Nitrobacteraceae</taxon>
        <taxon>Bradyrhizobium</taxon>
    </lineage>
</organism>
<sequence>MERPPREPANRKSESLTQTERELIEQAKARLRTVKEQINRVEFGLDEYSKNPSGKQWRWMMQDLELLANAETVPVNLVKSLRHAGLNKSNGGWPPGTQNWSE</sequence>
<protein>
    <submittedName>
        <fullName evidence="1">Uncharacterized protein</fullName>
    </submittedName>
</protein>
<gene>
    <name evidence="1" type="ORF">ABH992_003242</name>
</gene>
<dbReference type="Proteomes" id="UP001565474">
    <property type="component" value="Unassembled WGS sequence"/>
</dbReference>